<dbReference type="GO" id="GO:0016020">
    <property type="term" value="C:membrane"/>
    <property type="evidence" value="ECO:0007669"/>
    <property type="project" value="InterPro"/>
</dbReference>
<gene>
    <name evidence="3" type="ORF">MKW94_024160</name>
</gene>
<dbReference type="Gene3D" id="1.20.810.10">
    <property type="entry name" value="Cytochrome Bc1 Complex, Chain C"/>
    <property type="match status" value="1"/>
</dbReference>
<dbReference type="InterPro" id="IPR016174">
    <property type="entry name" value="Di-haem_cyt_TM"/>
</dbReference>
<dbReference type="AlphaFoldDB" id="A0AA41SBE0"/>
<name>A0AA41SBE0_PAPNU</name>
<dbReference type="PANTHER" id="PTHR19271:SF16">
    <property type="entry name" value="CYTOCHROME B"/>
    <property type="match status" value="1"/>
</dbReference>
<dbReference type="PROSITE" id="PS51002">
    <property type="entry name" value="CYTB_NTER"/>
    <property type="match status" value="1"/>
</dbReference>
<reference evidence="3" key="1">
    <citation type="submission" date="2022-03" db="EMBL/GenBank/DDBJ databases">
        <title>A functionally conserved STORR gene fusion in Papaver species that diverged 16.8 million years ago.</title>
        <authorList>
            <person name="Catania T."/>
        </authorList>
    </citation>
    <scope>NUCLEOTIDE SEQUENCE</scope>
    <source>
        <strain evidence="3">S-191538</strain>
    </source>
</reference>
<comment type="caution">
    <text evidence="3">The sequence shown here is derived from an EMBL/GenBank/DDBJ whole genome shotgun (WGS) entry which is preliminary data.</text>
</comment>
<organism evidence="3 4">
    <name type="scientific">Papaver nudicaule</name>
    <name type="common">Iceland poppy</name>
    <dbReference type="NCBI Taxonomy" id="74823"/>
    <lineage>
        <taxon>Eukaryota</taxon>
        <taxon>Viridiplantae</taxon>
        <taxon>Streptophyta</taxon>
        <taxon>Embryophyta</taxon>
        <taxon>Tracheophyta</taxon>
        <taxon>Spermatophyta</taxon>
        <taxon>Magnoliopsida</taxon>
        <taxon>Ranunculales</taxon>
        <taxon>Papaveraceae</taxon>
        <taxon>Papaveroideae</taxon>
        <taxon>Papaver</taxon>
    </lineage>
</organism>
<keyword evidence="1" id="KW-1133">Transmembrane helix</keyword>
<evidence type="ECO:0000313" key="4">
    <source>
        <dbReference type="Proteomes" id="UP001177140"/>
    </source>
</evidence>
<proteinExistence type="predicted"/>
<feature type="domain" description="Cytochrome b/b6 N-terminal region profile" evidence="2">
    <location>
        <begin position="1"/>
        <end position="110"/>
    </location>
</feature>
<dbReference type="PANTHER" id="PTHR19271">
    <property type="entry name" value="CYTOCHROME B"/>
    <property type="match status" value="1"/>
</dbReference>
<evidence type="ECO:0000256" key="1">
    <source>
        <dbReference type="SAM" id="Phobius"/>
    </source>
</evidence>
<dbReference type="InterPro" id="IPR005797">
    <property type="entry name" value="Cyt_b/b6_N"/>
</dbReference>
<evidence type="ECO:0000259" key="2">
    <source>
        <dbReference type="PROSITE" id="PS51002"/>
    </source>
</evidence>
<dbReference type="Pfam" id="PF00033">
    <property type="entry name" value="Cytochrome_B"/>
    <property type="match status" value="1"/>
</dbReference>
<dbReference type="GO" id="GO:0022904">
    <property type="term" value="P:respiratory electron transport chain"/>
    <property type="evidence" value="ECO:0007669"/>
    <property type="project" value="InterPro"/>
</dbReference>
<sequence>MTFYYRPTVTEVVVSVQYIMTLILIASMTVLMMILDVFHVHLTSGFKKKHELTWVTSVILGVLTTSYGVTCYSLPRDWAVKIVTGLPYGIPVIGSPLVELLCGSARCGAG</sequence>
<accession>A0AA41SBE0</accession>
<dbReference type="InterPro" id="IPR027387">
    <property type="entry name" value="Cytb/b6-like_sf"/>
</dbReference>
<dbReference type="GO" id="GO:0016491">
    <property type="term" value="F:oxidoreductase activity"/>
    <property type="evidence" value="ECO:0007669"/>
    <property type="project" value="InterPro"/>
</dbReference>
<evidence type="ECO:0000313" key="3">
    <source>
        <dbReference type="EMBL" id="MCL7033089.1"/>
    </source>
</evidence>
<dbReference type="Proteomes" id="UP001177140">
    <property type="component" value="Unassembled WGS sequence"/>
</dbReference>
<protein>
    <recommendedName>
        <fullName evidence="2">Cytochrome b/b6 N-terminal region profile domain-containing protein</fullName>
    </recommendedName>
</protein>
<dbReference type="SUPFAM" id="SSF81342">
    <property type="entry name" value="Transmembrane di-heme cytochromes"/>
    <property type="match status" value="1"/>
</dbReference>
<feature type="transmembrane region" description="Helical" evidence="1">
    <location>
        <begin position="54"/>
        <end position="74"/>
    </location>
</feature>
<feature type="transmembrane region" description="Helical" evidence="1">
    <location>
        <begin position="12"/>
        <end position="34"/>
    </location>
</feature>
<dbReference type="GO" id="GO:0009055">
    <property type="term" value="F:electron transfer activity"/>
    <property type="evidence" value="ECO:0007669"/>
    <property type="project" value="InterPro"/>
</dbReference>
<keyword evidence="1" id="KW-0812">Transmembrane</keyword>
<dbReference type="EMBL" id="JAJJMA010130538">
    <property type="protein sequence ID" value="MCL7033089.1"/>
    <property type="molecule type" value="Genomic_DNA"/>
</dbReference>
<keyword evidence="1" id="KW-0472">Membrane</keyword>
<keyword evidence="4" id="KW-1185">Reference proteome</keyword>